<keyword evidence="2" id="KW-1185">Reference proteome</keyword>
<dbReference type="Proteomes" id="UP000296049">
    <property type="component" value="Unassembled WGS sequence"/>
</dbReference>
<name>R0JZI2_ANAPL</name>
<protein>
    <submittedName>
        <fullName evidence="1">Uncharacterized protein</fullName>
    </submittedName>
</protein>
<organism evidence="1 2">
    <name type="scientific">Anas platyrhynchos</name>
    <name type="common">Mallard</name>
    <name type="synonym">Anas boschas</name>
    <dbReference type="NCBI Taxonomy" id="8839"/>
    <lineage>
        <taxon>Eukaryota</taxon>
        <taxon>Metazoa</taxon>
        <taxon>Chordata</taxon>
        <taxon>Craniata</taxon>
        <taxon>Vertebrata</taxon>
        <taxon>Euteleostomi</taxon>
        <taxon>Archelosauria</taxon>
        <taxon>Archosauria</taxon>
        <taxon>Dinosauria</taxon>
        <taxon>Saurischia</taxon>
        <taxon>Theropoda</taxon>
        <taxon>Coelurosauria</taxon>
        <taxon>Aves</taxon>
        <taxon>Neognathae</taxon>
        <taxon>Galloanserae</taxon>
        <taxon>Anseriformes</taxon>
        <taxon>Anatidae</taxon>
        <taxon>Anatinae</taxon>
        <taxon>Anas</taxon>
    </lineage>
</organism>
<dbReference type="AlphaFoldDB" id="R0JZI2"/>
<proteinExistence type="predicted"/>
<sequence length="105" mass="11303">MAYVPLCPADSAAAPCQTRDLFQENLLVRQHKRHGCGECGHLAAHNPPISVCAHRALTSFQTEVGPRPDLLCPIFSSLFVQTTLCPLNLCLLTTSSGCLSLGAIW</sequence>
<evidence type="ECO:0000313" key="1">
    <source>
        <dbReference type="EMBL" id="EOB03056.1"/>
    </source>
</evidence>
<gene>
    <name evidence="1" type="ORF">Anapl_01725</name>
</gene>
<reference evidence="2" key="1">
    <citation type="journal article" date="2013" name="Nat. Genet.">
        <title>The duck genome and transcriptome provide insight into an avian influenza virus reservoir species.</title>
        <authorList>
            <person name="Huang Y."/>
            <person name="Li Y."/>
            <person name="Burt D.W."/>
            <person name="Chen H."/>
            <person name="Zhang Y."/>
            <person name="Qian W."/>
            <person name="Kim H."/>
            <person name="Gan S."/>
            <person name="Zhao Y."/>
            <person name="Li J."/>
            <person name="Yi K."/>
            <person name="Feng H."/>
            <person name="Zhu P."/>
            <person name="Li B."/>
            <person name="Liu Q."/>
            <person name="Fairley S."/>
            <person name="Magor K.E."/>
            <person name="Du Z."/>
            <person name="Hu X."/>
            <person name="Goodman L."/>
            <person name="Tafer H."/>
            <person name="Vignal A."/>
            <person name="Lee T."/>
            <person name="Kim K.W."/>
            <person name="Sheng Z."/>
            <person name="An Y."/>
            <person name="Searle S."/>
            <person name="Herrero J."/>
            <person name="Groenen M.A."/>
            <person name="Crooijmans R.P."/>
            <person name="Faraut T."/>
            <person name="Cai Q."/>
            <person name="Webster R.G."/>
            <person name="Aldridge J.R."/>
            <person name="Warren W.C."/>
            <person name="Bartschat S."/>
            <person name="Kehr S."/>
            <person name="Marz M."/>
            <person name="Stadler P.F."/>
            <person name="Smith J."/>
            <person name="Kraus R.H."/>
            <person name="Zhao Y."/>
            <person name="Ren L."/>
            <person name="Fei J."/>
            <person name="Morisson M."/>
            <person name="Kaiser P."/>
            <person name="Griffin D.K."/>
            <person name="Rao M."/>
            <person name="Pitel F."/>
            <person name="Wang J."/>
            <person name="Li N."/>
        </authorList>
    </citation>
    <scope>NUCLEOTIDE SEQUENCE [LARGE SCALE GENOMIC DNA]</scope>
</reference>
<evidence type="ECO:0000313" key="2">
    <source>
        <dbReference type="Proteomes" id="UP000296049"/>
    </source>
</evidence>
<dbReference type="EMBL" id="KB742899">
    <property type="protein sequence ID" value="EOB03056.1"/>
    <property type="molecule type" value="Genomic_DNA"/>
</dbReference>
<accession>R0JZI2</accession>